<accession>A0A0B1TST3</accession>
<dbReference type="PANTHER" id="PTHR11802">
    <property type="entry name" value="SERINE PROTEASE FAMILY S10 SERINE CARBOXYPEPTIDASE"/>
    <property type="match status" value="1"/>
</dbReference>
<keyword evidence="2" id="KW-0645">Protease</keyword>
<gene>
    <name evidence="3" type="ORF">OESDEN_01535</name>
</gene>
<organism evidence="3 4">
    <name type="scientific">Oesophagostomum dentatum</name>
    <name type="common">Nodular worm</name>
    <dbReference type="NCBI Taxonomy" id="61180"/>
    <lineage>
        <taxon>Eukaryota</taxon>
        <taxon>Metazoa</taxon>
        <taxon>Ecdysozoa</taxon>
        <taxon>Nematoda</taxon>
        <taxon>Chromadorea</taxon>
        <taxon>Rhabditida</taxon>
        <taxon>Rhabditina</taxon>
        <taxon>Rhabditomorpha</taxon>
        <taxon>Strongyloidea</taxon>
        <taxon>Strongylidae</taxon>
        <taxon>Oesophagostomum</taxon>
    </lineage>
</organism>
<keyword evidence="2" id="KW-0732">Signal</keyword>
<dbReference type="PRINTS" id="PR00724">
    <property type="entry name" value="CRBOXYPTASEC"/>
</dbReference>
<keyword evidence="2" id="KW-0378">Hydrolase</keyword>
<dbReference type="EMBL" id="KN549306">
    <property type="protein sequence ID" value="KHJ98480.1"/>
    <property type="molecule type" value="Genomic_DNA"/>
</dbReference>
<protein>
    <recommendedName>
        <fullName evidence="2">Carboxypeptidase</fullName>
        <ecNumber evidence="2">3.4.16.-</ecNumber>
    </recommendedName>
</protein>
<dbReference type="OrthoDB" id="5812398at2759"/>
<feature type="signal peptide" evidence="2">
    <location>
        <begin position="1"/>
        <end position="20"/>
    </location>
</feature>
<comment type="similarity">
    <text evidence="1 2">Belongs to the peptidase S10 family.</text>
</comment>
<sequence>MILRAITVWLSLCLLKSIEAAPEWERIQSLPNLDEPMRSKQYSGYLNISPVKQLFYWYVESENDPAKDPVVLWLNGGPGCSSLEGLFIEMGPYRVNNFGKSVSRNPWTWNRFANIIYLDAPAGVGFSVRLDKNYNYTDPEVASDNHAAIKFWFERFPERQKNDFYVAGESYGGTYVPTLSALLLNDKDVTNFKV</sequence>
<keyword evidence="2 3" id="KW-0121">Carboxypeptidase</keyword>
<dbReference type="InterPro" id="IPR018202">
    <property type="entry name" value="Ser_caboxypep_ser_AS"/>
</dbReference>
<dbReference type="Gene3D" id="3.40.50.1820">
    <property type="entry name" value="alpha/beta hydrolase"/>
    <property type="match status" value="1"/>
</dbReference>
<evidence type="ECO:0000256" key="2">
    <source>
        <dbReference type="RuleBase" id="RU361156"/>
    </source>
</evidence>
<evidence type="ECO:0000313" key="4">
    <source>
        <dbReference type="Proteomes" id="UP000053660"/>
    </source>
</evidence>
<dbReference type="PROSITE" id="PS00131">
    <property type="entry name" value="CARBOXYPEPT_SER_SER"/>
    <property type="match status" value="1"/>
</dbReference>
<dbReference type="Pfam" id="PF00450">
    <property type="entry name" value="Peptidase_S10"/>
    <property type="match status" value="1"/>
</dbReference>
<evidence type="ECO:0000256" key="1">
    <source>
        <dbReference type="ARBA" id="ARBA00009431"/>
    </source>
</evidence>
<dbReference type="GO" id="GO:0006508">
    <property type="term" value="P:proteolysis"/>
    <property type="evidence" value="ECO:0007669"/>
    <property type="project" value="UniProtKB-KW"/>
</dbReference>
<dbReference type="SUPFAM" id="SSF53474">
    <property type="entry name" value="alpha/beta-Hydrolases"/>
    <property type="match status" value="1"/>
</dbReference>
<evidence type="ECO:0000313" key="3">
    <source>
        <dbReference type="EMBL" id="KHJ98480.1"/>
    </source>
</evidence>
<dbReference type="EC" id="3.4.16.-" evidence="2"/>
<dbReference type="AlphaFoldDB" id="A0A0B1TST3"/>
<dbReference type="InterPro" id="IPR001563">
    <property type="entry name" value="Peptidase_S10"/>
</dbReference>
<keyword evidence="4" id="KW-1185">Reference proteome</keyword>
<dbReference type="Proteomes" id="UP000053660">
    <property type="component" value="Unassembled WGS sequence"/>
</dbReference>
<dbReference type="GO" id="GO:0004185">
    <property type="term" value="F:serine-type carboxypeptidase activity"/>
    <property type="evidence" value="ECO:0007669"/>
    <property type="project" value="UniProtKB-UniRule"/>
</dbReference>
<reference evidence="3 4" key="1">
    <citation type="submission" date="2014-03" db="EMBL/GenBank/DDBJ databases">
        <title>Draft genome of the hookworm Oesophagostomum dentatum.</title>
        <authorList>
            <person name="Mitreva M."/>
        </authorList>
    </citation>
    <scope>NUCLEOTIDE SEQUENCE [LARGE SCALE GENOMIC DNA]</scope>
    <source>
        <strain evidence="3 4">OD-Hann</strain>
    </source>
</reference>
<proteinExistence type="inferred from homology"/>
<dbReference type="InterPro" id="IPR029058">
    <property type="entry name" value="AB_hydrolase_fold"/>
</dbReference>
<name>A0A0B1TST3_OESDE</name>
<feature type="chain" id="PRO_5006513999" description="Carboxypeptidase" evidence="2">
    <location>
        <begin position="21"/>
        <end position="194"/>
    </location>
</feature>
<dbReference type="PANTHER" id="PTHR11802:SF201">
    <property type="entry name" value="CARBOXYPEPTIDASE"/>
    <property type="match status" value="1"/>
</dbReference>